<keyword evidence="2 5" id="KW-0812">Transmembrane</keyword>
<evidence type="ECO:0000256" key="4">
    <source>
        <dbReference type="ARBA" id="ARBA00023136"/>
    </source>
</evidence>
<accession>A0A5B9PHD7</accession>
<feature type="transmembrane region" description="Helical" evidence="5">
    <location>
        <begin position="199"/>
        <end position="224"/>
    </location>
</feature>
<feature type="transmembrane region" description="Helical" evidence="5">
    <location>
        <begin position="322"/>
        <end position="344"/>
    </location>
</feature>
<dbReference type="GO" id="GO:0016020">
    <property type="term" value="C:membrane"/>
    <property type="evidence" value="ECO:0007669"/>
    <property type="project" value="UniProtKB-SubCell"/>
</dbReference>
<name>A0A5B9PHD7_9BACT</name>
<feature type="transmembrane region" description="Helical" evidence="5">
    <location>
        <begin position="236"/>
        <end position="256"/>
    </location>
</feature>
<dbReference type="InterPro" id="IPR013525">
    <property type="entry name" value="ABC2_TM"/>
</dbReference>
<sequence>MKTVHPVLAFSIARLKEFVRRPEAMFWVYFFPVLMAIVLGVAFRNQPREAIPVNVVEGPQAQQLMQRLEKLDDIEPELTSLESARLRLRTGKILLAVTPGESGNDLTYEFDPQRPGSIEARESVDARLQEALGREDVFASSDVHFSQPGGRYIDFLIPGLLAMGLMGGGLWGVGFGIVDMRIRKLLKRFMATPMKRTHFLLSMLLSRLVFMIPQIVILLVFAYLCFGVRVYGSWPALAIVILFGAFEFAAIGLLVGSRARTAETASGLMNLVMLPMWTLSGIFFSYERFPEIVHPIIRLLPLTPVIDALRAIMSDGKTLVDVLPEIGVIAVWCVVPFFLALAIFRWND</sequence>
<evidence type="ECO:0000256" key="5">
    <source>
        <dbReference type="SAM" id="Phobius"/>
    </source>
</evidence>
<evidence type="ECO:0000256" key="3">
    <source>
        <dbReference type="ARBA" id="ARBA00022989"/>
    </source>
</evidence>
<feature type="transmembrane region" description="Helical" evidence="5">
    <location>
        <begin position="155"/>
        <end position="178"/>
    </location>
</feature>
<dbReference type="RefSeq" id="WP_075083738.1">
    <property type="nucleotide sequence ID" value="NZ_CP042912.1"/>
</dbReference>
<feature type="transmembrane region" description="Helical" evidence="5">
    <location>
        <begin position="24"/>
        <end position="43"/>
    </location>
</feature>
<dbReference type="GO" id="GO:0140359">
    <property type="term" value="F:ABC-type transporter activity"/>
    <property type="evidence" value="ECO:0007669"/>
    <property type="project" value="InterPro"/>
</dbReference>
<evidence type="ECO:0000259" key="6">
    <source>
        <dbReference type="PROSITE" id="PS51012"/>
    </source>
</evidence>
<feature type="transmembrane region" description="Helical" evidence="5">
    <location>
        <begin position="268"/>
        <end position="286"/>
    </location>
</feature>
<dbReference type="PROSITE" id="PS51012">
    <property type="entry name" value="ABC_TM2"/>
    <property type="match status" value="1"/>
</dbReference>
<evidence type="ECO:0000256" key="2">
    <source>
        <dbReference type="ARBA" id="ARBA00022692"/>
    </source>
</evidence>
<dbReference type="InterPro" id="IPR052902">
    <property type="entry name" value="ABC-2_transporter"/>
</dbReference>
<keyword evidence="4 5" id="KW-0472">Membrane</keyword>
<keyword evidence="8" id="KW-1185">Reference proteome</keyword>
<dbReference type="Proteomes" id="UP000322214">
    <property type="component" value="Chromosome"/>
</dbReference>
<evidence type="ECO:0000313" key="7">
    <source>
        <dbReference type="EMBL" id="QEG24700.1"/>
    </source>
</evidence>
<reference evidence="7 8" key="1">
    <citation type="submission" date="2019-08" db="EMBL/GenBank/DDBJ databases">
        <title>Deep-cultivation of Planctomycetes and their phenomic and genomic characterization uncovers novel biology.</title>
        <authorList>
            <person name="Wiegand S."/>
            <person name="Jogler M."/>
            <person name="Boedeker C."/>
            <person name="Pinto D."/>
            <person name="Vollmers J."/>
            <person name="Rivas-Marin E."/>
            <person name="Kohn T."/>
            <person name="Peeters S.H."/>
            <person name="Heuer A."/>
            <person name="Rast P."/>
            <person name="Oberbeckmann S."/>
            <person name="Bunk B."/>
            <person name="Jeske O."/>
            <person name="Meyerdierks A."/>
            <person name="Storesund J.E."/>
            <person name="Kallscheuer N."/>
            <person name="Luecker S."/>
            <person name="Lage O.M."/>
            <person name="Pohl T."/>
            <person name="Merkel B.J."/>
            <person name="Hornburger P."/>
            <person name="Mueller R.-W."/>
            <person name="Bruemmer F."/>
            <person name="Labrenz M."/>
            <person name="Spormann A.M."/>
            <person name="Op den Camp H."/>
            <person name="Overmann J."/>
            <person name="Amann R."/>
            <person name="Jetten M.S.M."/>
            <person name="Mascher T."/>
            <person name="Medema M.H."/>
            <person name="Devos D.P."/>
            <person name="Kaster A.-K."/>
            <person name="Ovreas L."/>
            <person name="Rohde M."/>
            <person name="Galperin M.Y."/>
            <person name="Jogler C."/>
        </authorList>
    </citation>
    <scope>NUCLEOTIDE SEQUENCE [LARGE SCALE GENOMIC DNA]</scope>
    <source>
        <strain evidence="7 8">FC18</strain>
    </source>
</reference>
<evidence type="ECO:0000256" key="1">
    <source>
        <dbReference type="ARBA" id="ARBA00004141"/>
    </source>
</evidence>
<feature type="domain" description="ABC transmembrane type-2" evidence="6">
    <location>
        <begin position="121"/>
        <end position="347"/>
    </location>
</feature>
<dbReference type="InterPro" id="IPR047817">
    <property type="entry name" value="ABC2_TM_bact-type"/>
</dbReference>
<evidence type="ECO:0000313" key="8">
    <source>
        <dbReference type="Proteomes" id="UP000322214"/>
    </source>
</evidence>
<organism evidence="7 8">
    <name type="scientific">Mariniblastus fucicola</name>
    <dbReference type="NCBI Taxonomy" id="980251"/>
    <lineage>
        <taxon>Bacteria</taxon>
        <taxon>Pseudomonadati</taxon>
        <taxon>Planctomycetota</taxon>
        <taxon>Planctomycetia</taxon>
        <taxon>Pirellulales</taxon>
        <taxon>Pirellulaceae</taxon>
        <taxon>Mariniblastus</taxon>
    </lineage>
</organism>
<dbReference type="KEGG" id="mff:MFFC18_46220"/>
<dbReference type="PANTHER" id="PTHR43027">
    <property type="entry name" value="DOXORUBICIN RESISTANCE ABC TRANSPORTER PERMEASE PROTEIN DRRC-RELATED"/>
    <property type="match status" value="1"/>
</dbReference>
<proteinExistence type="predicted"/>
<protein>
    <submittedName>
        <fullName evidence="7">ABC-2 family transporter protein</fullName>
    </submittedName>
</protein>
<dbReference type="PANTHER" id="PTHR43027:SF2">
    <property type="entry name" value="TRANSPORT PERMEASE PROTEIN"/>
    <property type="match status" value="1"/>
</dbReference>
<dbReference type="STRING" id="980251.GCA_001642875_00947"/>
<dbReference type="EMBL" id="CP042912">
    <property type="protein sequence ID" value="QEG24700.1"/>
    <property type="molecule type" value="Genomic_DNA"/>
</dbReference>
<dbReference type="AlphaFoldDB" id="A0A5B9PHD7"/>
<gene>
    <name evidence="7" type="ORF">MFFC18_46220</name>
</gene>
<comment type="subcellular location">
    <subcellularLocation>
        <location evidence="1">Membrane</location>
        <topology evidence="1">Multi-pass membrane protein</topology>
    </subcellularLocation>
</comment>
<keyword evidence="3 5" id="KW-1133">Transmembrane helix</keyword>
<dbReference type="Pfam" id="PF12698">
    <property type="entry name" value="ABC2_membrane_3"/>
    <property type="match status" value="1"/>
</dbReference>